<reference evidence="2 3" key="1">
    <citation type="journal article" date="2013" name="MBio">
        <title>Genome sequencing of the plant pathogen Taphrina deformans, the causal agent of peach leaf curl.</title>
        <authorList>
            <person name="Cisse O.H."/>
            <person name="Almeida J.M.G.C.F."/>
            <person name="Fonseca A."/>
            <person name="Kumar A.A."/>
            <person name="Salojaervi J."/>
            <person name="Overmyer K."/>
            <person name="Hauser P.M."/>
            <person name="Pagni M."/>
        </authorList>
    </citation>
    <scope>NUCLEOTIDE SEQUENCE [LARGE SCALE GENOMIC DNA]</scope>
    <source>
        <strain evidence="3">PYCC 5710 / ATCC 11124 / CBS 356.35 / IMI 108563 / JCM 9778 / NBRC 8474</strain>
    </source>
</reference>
<protein>
    <recommendedName>
        <fullName evidence="1">Jacalin-type lectin domain-containing protein</fullName>
    </recommendedName>
</protein>
<dbReference type="PROSITE" id="PS51752">
    <property type="entry name" value="JACALIN_LECTIN"/>
    <property type="match status" value="1"/>
</dbReference>
<dbReference type="Proteomes" id="UP000013776">
    <property type="component" value="Unassembled WGS sequence"/>
</dbReference>
<dbReference type="SMART" id="SM00915">
    <property type="entry name" value="Jacalin"/>
    <property type="match status" value="1"/>
</dbReference>
<feature type="domain" description="Jacalin-type lectin" evidence="1">
    <location>
        <begin position="482"/>
        <end position="613"/>
    </location>
</feature>
<organism evidence="2 3">
    <name type="scientific">Taphrina deformans (strain PYCC 5710 / ATCC 11124 / CBS 356.35 / IMI 108563 / JCM 9778 / NBRC 8474)</name>
    <name type="common">Peach leaf curl fungus</name>
    <name type="synonym">Lalaria deformans</name>
    <dbReference type="NCBI Taxonomy" id="1097556"/>
    <lineage>
        <taxon>Eukaryota</taxon>
        <taxon>Fungi</taxon>
        <taxon>Dikarya</taxon>
        <taxon>Ascomycota</taxon>
        <taxon>Taphrinomycotina</taxon>
        <taxon>Taphrinomycetes</taxon>
        <taxon>Taphrinales</taxon>
        <taxon>Taphrinaceae</taxon>
        <taxon>Taphrina</taxon>
    </lineage>
</organism>
<dbReference type="Pfam" id="PF12044">
    <property type="entry name" value="Metallopep"/>
    <property type="match status" value="1"/>
</dbReference>
<evidence type="ECO:0000313" key="3">
    <source>
        <dbReference type="Proteomes" id="UP000013776"/>
    </source>
</evidence>
<dbReference type="InterPro" id="IPR036404">
    <property type="entry name" value="Jacalin-like_lectin_dom_sf"/>
</dbReference>
<dbReference type="PANTHER" id="PTHR21054:SF2">
    <property type="entry name" value="MIP04191P"/>
    <property type="match status" value="1"/>
</dbReference>
<dbReference type="InterPro" id="IPR001229">
    <property type="entry name" value="Jacalin-like_lectin_dom"/>
</dbReference>
<sequence>MIIPTRDRIPCITSILPSTTVHTRLLLVCGEVPHTAEGEVQITPHRRHIPTQKVAVRNNIFKALIPLCPGDNEIELLYYCRESRRPYSSLFYCTYIPLLQNPPLKLVIIVGSDSPGIYDDAPNAKHAPTLETAIKKLRFAGYMWAAYTALEMAAAGFDQRTFRLDEAWLPDSISNQCSSYTQTANIQVLRAKYTTAEIRDPDKAQQNKGAGAAGGLFDIALQTLSANPATNGPKEYVAAMFLDAHFDPTSGLITGHAALGGGTAQHSLAIFGSHSLFSWPTCLEELEDCLTDTRPVDRRHCGVDGEGRLYFAACTVGMGAMMHEVGHLFGCPHQESGVMLRDYPRIHRSLTALDPASADQVVGAGTCHWHRLDLLRFLSHPSFALPLDAAVVRDDSFSVLPSPAGLSITSRGTIAVIEYYSTGHEFPRGRVEVHDTHVFLPTAALRDVDRVLVLGTCPDLAVPDIKSLLTPLLIHGRTVWRSVTFGSRPGRPLCAVHVGSGVRHIEVFSGACLDGLVLHYRDPDGGQQVFGNRGGQRRVFELSEGEELVGLVVRSGEWVDGVQFLTNRQRSEFYGNRHGGSEHVVNCPPGHRICGFFGEVDAWVNKIGVLYLES</sequence>
<name>R4XL28_TAPDE</name>
<dbReference type="InterPro" id="IPR053002">
    <property type="entry name" value="Metalloproteinase_M10B"/>
</dbReference>
<gene>
    <name evidence="2" type="ORF">TAPDE_004383</name>
</gene>
<dbReference type="Pfam" id="PF01419">
    <property type="entry name" value="Jacalin"/>
    <property type="match status" value="1"/>
</dbReference>
<dbReference type="AlphaFoldDB" id="R4XL28"/>
<dbReference type="EMBL" id="CAHR02000195">
    <property type="protein sequence ID" value="CCG84019.1"/>
    <property type="molecule type" value="Genomic_DNA"/>
</dbReference>
<dbReference type="GO" id="GO:0005737">
    <property type="term" value="C:cytoplasm"/>
    <property type="evidence" value="ECO:0007669"/>
    <property type="project" value="TreeGrafter"/>
</dbReference>
<evidence type="ECO:0000259" key="1">
    <source>
        <dbReference type="PROSITE" id="PS51752"/>
    </source>
</evidence>
<dbReference type="SUPFAM" id="SSF51101">
    <property type="entry name" value="Mannose-binding lectins"/>
    <property type="match status" value="1"/>
</dbReference>
<comment type="caution">
    <text evidence="2">The sequence shown here is derived from an EMBL/GenBank/DDBJ whole genome shotgun (WGS) entry which is preliminary data.</text>
</comment>
<dbReference type="Gene3D" id="2.100.10.30">
    <property type="entry name" value="Jacalin-like lectin domain"/>
    <property type="match status" value="1"/>
</dbReference>
<dbReference type="STRING" id="1097556.R4XL28"/>
<dbReference type="eggNOG" id="KOG4525">
    <property type="taxonomic scope" value="Eukaryota"/>
</dbReference>
<keyword evidence="3" id="KW-1185">Reference proteome</keyword>
<dbReference type="OrthoDB" id="74460at2759"/>
<accession>R4XL28</accession>
<dbReference type="PANTHER" id="PTHR21054">
    <property type="entry name" value="ZINC METALLOPROTEINASE-RELATED"/>
    <property type="match status" value="1"/>
</dbReference>
<proteinExistence type="predicted"/>
<dbReference type="InterPro" id="IPR021917">
    <property type="entry name" value="Unchr_Zn-peptidase-like"/>
</dbReference>
<evidence type="ECO:0000313" key="2">
    <source>
        <dbReference type="EMBL" id="CCG84019.1"/>
    </source>
</evidence>